<comment type="similarity">
    <text evidence="2 5">Belongs to the pseudouridine synthase TruB family. Type 1 subfamily.</text>
</comment>
<feature type="domain" description="tRNA pseudouridylate synthase B C-terminal" evidence="7">
    <location>
        <begin position="175"/>
        <end position="216"/>
    </location>
</feature>
<dbReference type="GO" id="GO:0031119">
    <property type="term" value="P:tRNA pseudouridine synthesis"/>
    <property type="evidence" value="ECO:0007669"/>
    <property type="project" value="UniProtKB-UniRule"/>
</dbReference>
<dbReference type="InterPro" id="IPR002501">
    <property type="entry name" value="PsdUridine_synth_N"/>
</dbReference>
<evidence type="ECO:0000256" key="2">
    <source>
        <dbReference type="ARBA" id="ARBA00005642"/>
    </source>
</evidence>
<dbReference type="Gene3D" id="3.30.2350.10">
    <property type="entry name" value="Pseudouridine synthase"/>
    <property type="match status" value="1"/>
</dbReference>
<comment type="function">
    <text evidence="5">Responsible for synthesis of pseudouridine from uracil-55 in the psi GC loop of transfer RNAs.</text>
</comment>
<dbReference type="AlphaFoldDB" id="A0AAE3FGX8"/>
<proteinExistence type="inferred from homology"/>
<reference evidence="8 9" key="1">
    <citation type="submission" date="2022-03" db="EMBL/GenBank/DDBJ databases">
        <title>Metagenome-assembled genomes from swine fecal metagenomes.</title>
        <authorList>
            <person name="Holman D.B."/>
            <person name="Kommadath A."/>
        </authorList>
    </citation>
    <scope>NUCLEOTIDE SEQUENCE [LARGE SCALE GENOMIC DNA]</scope>
    <source>
        <strain evidence="8">SUG147</strain>
    </source>
</reference>
<organism evidence="8 9">
    <name type="scientific">Candidatus Colimorpha enterica</name>
    <dbReference type="NCBI Taxonomy" id="3083063"/>
    <lineage>
        <taxon>Bacteria</taxon>
        <taxon>Pseudomonadati</taxon>
        <taxon>Bacteroidota</taxon>
        <taxon>Bacteroidia</taxon>
        <taxon>Bacteroidales</taxon>
        <taxon>Candidatus Colimorpha</taxon>
    </lineage>
</organism>
<dbReference type="HAMAP" id="MF_01080">
    <property type="entry name" value="TruB_bact"/>
    <property type="match status" value="1"/>
</dbReference>
<feature type="active site" description="Nucleophile" evidence="5">
    <location>
        <position position="40"/>
    </location>
</feature>
<evidence type="ECO:0000256" key="5">
    <source>
        <dbReference type="HAMAP-Rule" id="MF_01080"/>
    </source>
</evidence>
<name>A0AAE3FGX8_9BACT</name>
<keyword evidence="3 5" id="KW-0819">tRNA processing</keyword>
<dbReference type="PANTHER" id="PTHR13767:SF2">
    <property type="entry name" value="PSEUDOURIDYLATE SYNTHASE TRUB1"/>
    <property type="match status" value="1"/>
</dbReference>
<comment type="catalytic activity">
    <reaction evidence="1 5">
        <text>uridine(55) in tRNA = pseudouridine(55) in tRNA</text>
        <dbReference type="Rhea" id="RHEA:42532"/>
        <dbReference type="Rhea" id="RHEA-COMP:10101"/>
        <dbReference type="Rhea" id="RHEA-COMP:10102"/>
        <dbReference type="ChEBI" id="CHEBI:65314"/>
        <dbReference type="ChEBI" id="CHEBI:65315"/>
        <dbReference type="EC" id="5.4.99.25"/>
    </reaction>
</comment>
<evidence type="ECO:0000313" key="8">
    <source>
        <dbReference type="EMBL" id="MCI5755608.1"/>
    </source>
</evidence>
<feature type="domain" description="Pseudouridine synthase II N-terminal" evidence="6">
    <location>
        <begin position="25"/>
        <end position="174"/>
    </location>
</feature>
<dbReference type="EC" id="5.4.99.25" evidence="5"/>
<dbReference type="InterPro" id="IPR014780">
    <property type="entry name" value="tRNA_psdUridine_synth_TruB"/>
</dbReference>
<evidence type="ECO:0000256" key="1">
    <source>
        <dbReference type="ARBA" id="ARBA00000385"/>
    </source>
</evidence>
<dbReference type="CDD" id="cd02573">
    <property type="entry name" value="PseudoU_synth_EcTruB"/>
    <property type="match status" value="1"/>
</dbReference>
<evidence type="ECO:0000259" key="6">
    <source>
        <dbReference type="Pfam" id="PF01509"/>
    </source>
</evidence>
<keyword evidence="4 5" id="KW-0413">Isomerase</keyword>
<evidence type="ECO:0000259" key="7">
    <source>
        <dbReference type="Pfam" id="PF16198"/>
    </source>
</evidence>
<dbReference type="GO" id="GO:1990481">
    <property type="term" value="P:mRNA pseudouridine synthesis"/>
    <property type="evidence" value="ECO:0007669"/>
    <property type="project" value="TreeGrafter"/>
</dbReference>
<dbReference type="InterPro" id="IPR020103">
    <property type="entry name" value="PsdUridine_synth_cat_dom_sf"/>
</dbReference>
<dbReference type="Pfam" id="PF01509">
    <property type="entry name" value="TruB_N"/>
    <property type="match status" value="1"/>
</dbReference>
<evidence type="ECO:0000313" key="9">
    <source>
        <dbReference type="Proteomes" id="UP001139365"/>
    </source>
</evidence>
<dbReference type="InterPro" id="IPR032819">
    <property type="entry name" value="TruB_C"/>
</dbReference>
<dbReference type="PANTHER" id="PTHR13767">
    <property type="entry name" value="TRNA-PSEUDOURIDINE SYNTHASE"/>
    <property type="match status" value="1"/>
</dbReference>
<evidence type="ECO:0000256" key="3">
    <source>
        <dbReference type="ARBA" id="ARBA00022694"/>
    </source>
</evidence>
<accession>A0AAE3FGX8</accession>
<dbReference type="GO" id="GO:0003723">
    <property type="term" value="F:RNA binding"/>
    <property type="evidence" value="ECO:0007669"/>
    <property type="project" value="InterPro"/>
</dbReference>
<comment type="caution">
    <text evidence="8">The sequence shown here is derived from an EMBL/GenBank/DDBJ whole genome shotgun (WGS) entry which is preliminary data.</text>
</comment>
<protein>
    <recommendedName>
        <fullName evidence="5">tRNA pseudouridine synthase B</fullName>
        <ecNumber evidence="5">5.4.99.25</ecNumber>
    </recommendedName>
    <alternativeName>
        <fullName evidence="5">tRNA pseudouridine(55) synthase</fullName>
        <shortName evidence="5">Psi55 synthase</shortName>
    </alternativeName>
    <alternativeName>
        <fullName evidence="5">tRNA pseudouridylate synthase</fullName>
    </alternativeName>
    <alternativeName>
        <fullName evidence="5">tRNA-uridine isomerase</fullName>
    </alternativeName>
</protein>
<sequence>MPNSGILILNKPRGFTSHDAVAKIRKLYSTKQVGHTGTLDPMAEGVLCVLVGRAVKASEYAAEHGKSYKAGLRLGIVTDTGDVTGNILRRCTALPDAGTVIAAADSFCGDIMQIPPMYSALKVGGEKLCDLARRGVTVERQARKISVCKIACTPSDPENGEYILDVSCSKGTYIRTLCEDIGEKLGCGATMSSLVRTGSGGFSLSDAHTLEELEAMTPEERYGILRDTEELFSGCPVVRLPEFFARLALCGNEIYLKKIGLDLPVGQRVRLYDSGFFSLGEVREYPGGAAIKPIKKFRE</sequence>
<gene>
    <name evidence="5 8" type="primary">truB</name>
    <name evidence="8" type="ORF">MR241_04870</name>
</gene>
<dbReference type="SUPFAM" id="SSF55120">
    <property type="entry name" value="Pseudouridine synthase"/>
    <property type="match status" value="1"/>
</dbReference>
<evidence type="ECO:0000256" key="4">
    <source>
        <dbReference type="ARBA" id="ARBA00023235"/>
    </source>
</evidence>
<dbReference type="Pfam" id="PF16198">
    <property type="entry name" value="TruB_C_2"/>
    <property type="match status" value="1"/>
</dbReference>
<dbReference type="EMBL" id="JALEMU010000073">
    <property type="protein sequence ID" value="MCI5755608.1"/>
    <property type="molecule type" value="Genomic_DNA"/>
</dbReference>
<dbReference type="NCBIfam" id="TIGR00431">
    <property type="entry name" value="TruB"/>
    <property type="match status" value="1"/>
</dbReference>
<dbReference type="GO" id="GO:0160148">
    <property type="term" value="F:tRNA pseudouridine(55) synthase activity"/>
    <property type="evidence" value="ECO:0007669"/>
    <property type="project" value="UniProtKB-EC"/>
</dbReference>
<dbReference type="Proteomes" id="UP001139365">
    <property type="component" value="Unassembled WGS sequence"/>
</dbReference>